<dbReference type="Gene3D" id="1.10.510.10">
    <property type="entry name" value="Transferase(Phosphotransferase) domain 1"/>
    <property type="match status" value="1"/>
</dbReference>
<name>A0AAE8MF34_9HYPO</name>
<dbReference type="PANTHER" id="PTHR24359">
    <property type="entry name" value="SERINE/THREONINE-PROTEIN KINASE SBK1"/>
    <property type="match status" value="1"/>
</dbReference>
<dbReference type="AlphaFoldDB" id="A0AAE8MF34"/>
<dbReference type="SUPFAM" id="SSF53300">
    <property type="entry name" value="vWA-like"/>
    <property type="match status" value="1"/>
</dbReference>
<dbReference type="Pfam" id="PF00069">
    <property type="entry name" value="Pkinase"/>
    <property type="match status" value="1"/>
</dbReference>
<reference evidence="3" key="1">
    <citation type="submission" date="2018-03" db="EMBL/GenBank/DDBJ databases">
        <authorList>
            <person name="Guldener U."/>
        </authorList>
    </citation>
    <scope>NUCLEOTIDE SEQUENCE</scope>
</reference>
<dbReference type="PANTHER" id="PTHR24359:SF1">
    <property type="entry name" value="INHIBITOR OF NUCLEAR FACTOR KAPPA-B KINASE EPSILON SUBUNIT HOMOLOG 1-RELATED"/>
    <property type="match status" value="1"/>
</dbReference>
<sequence>MASLSAYVSQGLPAHDERHEDFIEFVTRNSQMGLDGLDRKAPFISPAETEAWWRQRGENRIPRALDRSIQARPSTILTGYITIFSILVYIRRTCLIPLFIRHGFQDTQLPILDPACFGDDPTQIGMMCEFCDSQWRFCPVVFSNSSPMDQRNIDTRQILPIRSEKMIGSKARNSKSLIRVITLHDGCYETSWSPTGVVVFKEYRKEVFRRSWTREFNAFVSIDSCEHIVQYLGSFEQSNRCFIILEYASGGSLLHLFNQDVRPTTPEQRMHFWRGLMGLTKAINKIQNLGGGPHDQRTGFAHRDINPANILVFPGEDGMFSPGFKMKLADFDTAIPIHHIGDESFTNQDNDGNRTYCAPEASRIYEEEERDLKQVHVASDIWSLGCVVSESIIWVSGGMAALERAVIDRTTEIKKVQPTMVGSGFEQGFHNCTMLLNCVYNAHRTALENLQGISSLSKGICNLAELGMLVSIEDRNEPMVLWNQFDRLYNQLSAGIIQSPITDQFATDTTYCDKLVEDPALYGNLPASGPSSSTYLPVNIKEYRNLVPKRTPRTPAIQADLALHNWGQNHQSHPAAERPTSKYRAPQNPYHSSASQHQGTGAHFKENRYSQQNSSILQDGNGGHSAIPHRYSATPTIGQNGFHSLVSAQVTPLERPASGFLSPLHTPTKTTSMYGTTTVDDAFRHRQNNGRRETLDGYLNFRRRMTPRHFIILIDDSESMRIMFREVLKVVEVLVWLVKDIDSLGVDVRFLSNPTKKHTRTFPRPSTDKLMAPVRQWFNKSDAEKYCNMKYLLNKIFADDKIVNPKHPTSVLVLTDGVWEGGPIQDSGVEKSISQVIRQMDEKGVRDTDFTFQFVRFGNNPDGLARLKYLDDEAVFDSSKRHKIDIVDSKTSAANVWAILTGAVSEINDKDDEM</sequence>
<feature type="region of interest" description="Disordered" evidence="1">
    <location>
        <begin position="569"/>
        <end position="601"/>
    </location>
</feature>
<dbReference type="PROSITE" id="PS50011">
    <property type="entry name" value="PROTEIN_KINASE_DOM"/>
    <property type="match status" value="1"/>
</dbReference>
<dbReference type="GO" id="GO:0004674">
    <property type="term" value="F:protein serine/threonine kinase activity"/>
    <property type="evidence" value="ECO:0007669"/>
    <property type="project" value="TreeGrafter"/>
</dbReference>
<comment type="caution">
    <text evidence="3">The sequence shown here is derived from an EMBL/GenBank/DDBJ whole genome shotgun (WGS) entry which is preliminary data.</text>
</comment>
<dbReference type="EMBL" id="ONZP01000289">
    <property type="protein sequence ID" value="SPJ79936.1"/>
    <property type="molecule type" value="Genomic_DNA"/>
</dbReference>
<evidence type="ECO:0000256" key="1">
    <source>
        <dbReference type="SAM" id="MobiDB-lite"/>
    </source>
</evidence>
<feature type="domain" description="Protein kinase" evidence="2">
    <location>
        <begin position="161"/>
        <end position="489"/>
    </location>
</feature>
<dbReference type="InterPro" id="IPR036465">
    <property type="entry name" value="vWFA_dom_sf"/>
</dbReference>
<proteinExistence type="predicted"/>
<keyword evidence="4" id="KW-1185">Reference proteome</keyword>
<protein>
    <recommendedName>
        <fullName evidence="2">Protein kinase domain-containing protein</fullName>
    </recommendedName>
</protein>
<dbReference type="GO" id="GO:0005524">
    <property type="term" value="F:ATP binding"/>
    <property type="evidence" value="ECO:0007669"/>
    <property type="project" value="InterPro"/>
</dbReference>
<evidence type="ECO:0000313" key="4">
    <source>
        <dbReference type="Proteomes" id="UP001187734"/>
    </source>
</evidence>
<dbReference type="InterPro" id="IPR011009">
    <property type="entry name" value="Kinase-like_dom_sf"/>
</dbReference>
<organism evidence="3 4">
    <name type="scientific">Fusarium torulosum</name>
    <dbReference type="NCBI Taxonomy" id="33205"/>
    <lineage>
        <taxon>Eukaryota</taxon>
        <taxon>Fungi</taxon>
        <taxon>Dikarya</taxon>
        <taxon>Ascomycota</taxon>
        <taxon>Pezizomycotina</taxon>
        <taxon>Sordariomycetes</taxon>
        <taxon>Hypocreomycetidae</taxon>
        <taxon>Hypocreales</taxon>
        <taxon>Nectriaceae</taxon>
        <taxon>Fusarium</taxon>
    </lineage>
</organism>
<dbReference type="SUPFAM" id="SSF56112">
    <property type="entry name" value="Protein kinase-like (PK-like)"/>
    <property type="match status" value="1"/>
</dbReference>
<accession>A0AAE8MF34</accession>
<evidence type="ECO:0000259" key="2">
    <source>
        <dbReference type="PROSITE" id="PS50011"/>
    </source>
</evidence>
<feature type="compositionally biased region" description="Polar residues" evidence="1">
    <location>
        <begin position="589"/>
        <end position="599"/>
    </location>
</feature>
<dbReference type="SMART" id="SM00220">
    <property type="entry name" value="S_TKc"/>
    <property type="match status" value="1"/>
</dbReference>
<evidence type="ECO:0000313" key="3">
    <source>
        <dbReference type="EMBL" id="SPJ79936.1"/>
    </source>
</evidence>
<gene>
    <name evidence="3" type="ORF">FTOL_08327</name>
</gene>
<dbReference type="CDD" id="cd00180">
    <property type="entry name" value="PKc"/>
    <property type="match status" value="1"/>
</dbReference>
<dbReference type="InterPro" id="IPR000719">
    <property type="entry name" value="Prot_kinase_dom"/>
</dbReference>
<dbReference type="Proteomes" id="UP001187734">
    <property type="component" value="Unassembled WGS sequence"/>
</dbReference>